<dbReference type="EMBL" id="CP061379">
    <property type="protein sequence ID" value="QPF94949.1"/>
    <property type="molecule type" value="Genomic_DNA"/>
</dbReference>
<gene>
    <name evidence="2" type="ORF">IC761_17475</name>
</gene>
<dbReference type="InterPro" id="IPR041049">
    <property type="entry name" value="DUF5615"/>
</dbReference>
<name>A0A7S9H2N4_9BRAD</name>
<sequence length="86" mass="9252">MLYLIDAQLPPALAEAMRRVGHDAAHVAELGMANADRRGHLERSHFSIGRSCDQGPRLLTLARSKAARADCAVGPSRQHRQSGVGP</sequence>
<organism evidence="2 3">
    <name type="scientific">Bradyrhizobium commune</name>
    <dbReference type="NCBI Taxonomy" id="83627"/>
    <lineage>
        <taxon>Bacteria</taxon>
        <taxon>Pseudomonadati</taxon>
        <taxon>Pseudomonadota</taxon>
        <taxon>Alphaproteobacteria</taxon>
        <taxon>Hyphomicrobiales</taxon>
        <taxon>Nitrobacteraceae</taxon>
        <taxon>Bradyrhizobium</taxon>
    </lineage>
</organism>
<evidence type="ECO:0000313" key="3">
    <source>
        <dbReference type="Proteomes" id="UP000594621"/>
    </source>
</evidence>
<dbReference type="AlphaFoldDB" id="A0A7S9H2N4"/>
<protein>
    <submittedName>
        <fullName evidence="2">DUF5615 family PIN-like protein</fullName>
    </submittedName>
</protein>
<evidence type="ECO:0000313" key="2">
    <source>
        <dbReference type="EMBL" id="QPF94949.1"/>
    </source>
</evidence>
<feature type="domain" description="DUF5615" evidence="1">
    <location>
        <begin position="1"/>
        <end position="36"/>
    </location>
</feature>
<reference evidence="2 3" key="1">
    <citation type="submission" date="2020-09" db="EMBL/GenBank/DDBJ databases">
        <title>Complete genomes of bradyrhizobia occurring on native shrubby legumes in Australia.</title>
        <authorList>
            <person name="Lafay B."/>
        </authorList>
    </citation>
    <scope>NUCLEOTIDE SEQUENCE [LARGE SCALE GENOMIC DNA]</scope>
    <source>
        <strain evidence="2 3">BDV5040</strain>
    </source>
</reference>
<keyword evidence="3" id="KW-1185">Reference proteome</keyword>
<evidence type="ECO:0000259" key="1">
    <source>
        <dbReference type="Pfam" id="PF18480"/>
    </source>
</evidence>
<dbReference type="Proteomes" id="UP000594621">
    <property type="component" value="Chromosome"/>
</dbReference>
<accession>A0A7S9H2N4</accession>
<dbReference type="KEGG" id="bcou:IC761_17475"/>
<dbReference type="Pfam" id="PF18480">
    <property type="entry name" value="DUF5615"/>
    <property type="match status" value="1"/>
</dbReference>
<proteinExistence type="predicted"/>